<keyword evidence="10" id="KW-1185">Reference proteome</keyword>
<dbReference type="PROSITE" id="PS50928">
    <property type="entry name" value="ABC_TM1"/>
    <property type="match status" value="2"/>
</dbReference>
<dbReference type="SUPFAM" id="SSF161098">
    <property type="entry name" value="MetI-like"/>
    <property type="match status" value="2"/>
</dbReference>
<evidence type="ECO:0000256" key="6">
    <source>
        <dbReference type="ARBA" id="ARBA00023136"/>
    </source>
</evidence>
<feature type="transmembrane region" description="Helical" evidence="7">
    <location>
        <begin position="147"/>
        <end position="169"/>
    </location>
</feature>
<feature type="transmembrane region" description="Helical" evidence="7">
    <location>
        <begin position="468"/>
        <end position="491"/>
    </location>
</feature>
<evidence type="ECO:0000313" key="9">
    <source>
        <dbReference type="EMBL" id="KZD07924.1"/>
    </source>
</evidence>
<feature type="transmembrane region" description="Helical" evidence="7">
    <location>
        <begin position="526"/>
        <end position="552"/>
    </location>
</feature>
<feature type="transmembrane region" description="Helical" evidence="7">
    <location>
        <begin position="395"/>
        <end position="420"/>
    </location>
</feature>
<dbReference type="GO" id="GO:0005886">
    <property type="term" value="C:plasma membrane"/>
    <property type="evidence" value="ECO:0007669"/>
    <property type="project" value="UniProtKB-SubCell"/>
</dbReference>
<evidence type="ECO:0000256" key="2">
    <source>
        <dbReference type="ARBA" id="ARBA00022448"/>
    </source>
</evidence>
<dbReference type="InterPro" id="IPR000515">
    <property type="entry name" value="MetI-like"/>
</dbReference>
<feature type="transmembrane region" description="Helical" evidence="7">
    <location>
        <begin position="352"/>
        <end position="375"/>
    </location>
</feature>
<name>A0A154W2Z1_9PROT</name>
<comment type="similarity">
    <text evidence="7">Belongs to the binding-protein-dependent transport system permease family.</text>
</comment>
<keyword evidence="5 7" id="KW-1133">Transmembrane helix</keyword>
<feature type="transmembrane region" description="Helical" evidence="7">
    <location>
        <begin position="62"/>
        <end position="83"/>
    </location>
</feature>
<dbReference type="CDD" id="cd06261">
    <property type="entry name" value="TM_PBP2"/>
    <property type="match status" value="1"/>
</dbReference>
<keyword evidence="3" id="KW-1003">Cell membrane</keyword>
<dbReference type="PANTHER" id="PTHR30183:SF6">
    <property type="entry name" value="INNER MEMBRANE ABC TRANSPORTER PERMEASE PROTEIN YNJC"/>
    <property type="match status" value="1"/>
</dbReference>
<sequence>MLRLVPPLTLLLFLGPVAAGLIGTLLPAFGYLPVLGLRVEPLEPWRALFAYPGLGAALRLTLTSGLLATLISFLLAVGLCAAFHEARWFARLRGLLAPLLALPHAALAIGFAFLIAPSGWLARLASPWLTGWERPPDIAIVADPQGLALTAALVMKETPFLLLMILAALNQVPADRLLRVARALGYGASMAWLKAVLPLVHRQIRLPLYAVLAYALSTVDMAIVLAPGTPPPLSVLVLRWFSDPDLSMRFQGAAGAVGLCLIVILAIALCRLLEAGIARVGRTWAAGGARGAGPAGRAPGLLAGGVGALALGLSVLSVAGLALWSVAAAWRYPEALPQTLTLAGWMRQAPALGVPLSTTLWVGLAATGLALLLVLGCLEQEQRQGRALSPRGLWLLYLPLLAPQVGFLFGAQVLLVWAGLDGTALALVWSHLLFTLPYLFLALADPYRALDERYARAARCLGAGPLRVFAQVTLPILLKPALIAAAIGFAVSVGQYLPTLFAGAGRYMTLTTEAVSLAAGADRRVVGIYAFLQGALPFLGFSLALLLPALLYRRRAGLKGAL</sequence>
<dbReference type="OrthoDB" id="7852521at2"/>
<dbReference type="Pfam" id="PF00528">
    <property type="entry name" value="BPD_transp_1"/>
    <property type="match status" value="1"/>
</dbReference>
<dbReference type="RefSeq" id="WP_067556425.1">
    <property type="nucleotide sequence ID" value="NZ_LPXN01000110.1"/>
</dbReference>
<comment type="subcellular location">
    <subcellularLocation>
        <location evidence="1 7">Cell membrane</location>
        <topology evidence="1 7">Multi-pass membrane protein</topology>
    </subcellularLocation>
</comment>
<accession>A0A154W2Z1</accession>
<keyword evidence="6 7" id="KW-0472">Membrane</keyword>
<comment type="caution">
    <text evidence="9">The sequence shown here is derived from an EMBL/GenBank/DDBJ whole genome shotgun (WGS) entry which is preliminary data.</text>
</comment>
<dbReference type="PANTHER" id="PTHR30183">
    <property type="entry name" value="MOLYBDENUM TRANSPORT SYSTEM PERMEASE PROTEIN MODB"/>
    <property type="match status" value="1"/>
</dbReference>
<feature type="transmembrane region" description="Helical" evidence="7">
    <location>
        <begin position="306"/>
        <end position="332"/>
    </location>
</feature>
<feature type="transmembrane region" description="Helical" evidence="7">
    <location>
        <begin position="248"/>
        <end position="273"/>
    </location>
</feature>
<evidence type="ECO:0000313" key="10">
    <source>
        <dbReference type="Proteomes" id="UP000076400"/>
    </source>
</evidence>
<feature type="transmembrane region" description="Helical" evidence="7">
    <location>
        <begin position="95"/>
        <end position="116"/>
    </location>
</feature>
<evidence type="ECO:0000256" key="5">
    <source>
        <dbReference type="ARBA" id="ARBA00022989"/>
    </source>
</evidence>
<feature type="transmembrane region" description="Helical" evidence="7">
    <location>
        <begin position="426"/>
        <end position="447"/>
    </location>
</feature>
<feature type="domain" description="ABC transmembrane type-1" evidence="8">
    <location>
        <begin position="54"/>
        <end position="269"/>
    </location>
</feature>
<evidence type="ECO:0000256" key="3">
    <source>
        <dbReference type="ARBA" id="ARBA00022475"/>
    </source>
</evidence>
<dbReference type="EMBL" id="LPXN01000110">
    <property type="protein sequence ID" value="KZD07924.1"/>
    <property type="molecule type" value="Genomic_DNA"/>
</dbReference>
<evidence type="ECO:0000259" key="8">
    <source>
        <dbReference type="PROSITE" id="PS50928"/>
    </source>
</evidence>
<dbReference type="STRING" id="580166.AUP43_09440"/>
<protein>
    <submittedName>
        <fullName evidence="9">ABC transporter permease</fullName>
    </submittedName>
</protein>
<keyword evidence="4 7" id="KW-0812">Transmembrane</keyword>
<evidence type="ECO:0000256" key="7">
    <source>
        <dbReference type="RuleBase" id="RU363032"/>
    </source>
</evidence>
<dbReference type="AlphaFoldDB" id="A0A154W2Z1"/>
<keyword evidence="2 7" id="KW-0813">Transport</keyword>
<organism evidence="9 10">
    <name type="scientific">Oceanibaculum pacificum</name>
    <dbReference type="NCBI Taxonomy" id="580166"/>
    <lineage>
        <taxon>Bacteria</taxon>
        <taxon>Pseudomonadati</taxon>
        <taxon>Pseudomonadota</taxon>
        <taxon>Alphaproteobacteria</taxon>
        <taxon>Rhodospirillales</taxon>
        <taxon>Oceanibaculaceae</taxon>
        <taxon>Oceanibaculum</taxon>
    </lineage>
</organism>
<evidence type="ECO:0000256" key="1">
    <source>
        <dbReference type="ARBA" id="ARBA00004651"/>
    </source>
</evidence>
<dbReference type="InterPro" id="IPR035906">
    <property type="entry name" value="MetI-like_sf"/>
</dbReference>
<proteinExistence type="inferred from homology"/>
<dbReference type="Gene3D" id="1.10.3720.10">
    <property type="entry name" value="MetI-like"/>
    <property type="match status" value="2"/>
</dbReference>
<gene>
    <name evidence="9" type="ORF">AUP43_09440</name>
</gene>
<reference evidence="9 10" key="1">
    <citation type="submission" date="2015-12" db="EMBL/GenBank/DDBJ databases">
        <title>Genome sequence of Oceanibaculum pacificum MCCC 1A02656.</title>
        <authorList>
            <person name="Lu L."/>
            <person name="Lai Q."/>
            <person name="Shao Z."/>
            <person name="Qian P."/>
        </authorList>
    </citation>
    <scope>NUCLEOTIDE SEQUENCE [LARGE SCALE GENOMIC DNA]</scope>
    <source>
        <strain evidence="9 10">MCCC 1A02656</strain>
    </source>
</reference>
<feature type="transmembrane region" description="Helical" evidence="7">
    <location>
        <begin position="206"/>
        <end position="228"/>
    </location>
</feature>
<dbReference type="GO" id="GO:0055085">
    <property type="term" value="P:transmembrane transport"/>
    <property type="evidence" value="ECO:0007669"/>
    <property type="project" value="InterPro"/>
</dbReference>
<feature type="domain" description="ABC transmembrane type-1" evidence="8">
    <location>
        <begin position="356"/>
        <end position="547"/>
    </location>
</feature>
<evidence type="ECO:0000256" key="4">
    <source>
        <dbReference type="ARBA" id="ARBA00022692"/>
    </source>
</evidence>
<dbReference type="Proteomes" id="UP000076400">
    <property type="component" value="Unassembled WGS sequence"/>
</dbReference>